<dbReference type="Pfam" id="PF13359">
    <property type="entry name" value="DDE_Tnp_4"/>
    <property type="match status" value="1"/>
</dbReference>
<dbReference type="GO" id="GO:0046872">
    <property type="term" value="F:metal ion binding"/>
    <property type="evidence" value="ECO:0007669"/>
    <property type="project" value="UniProtKB-KW"/>
</dbReference>
<dbReference type="AlphaFoldDB" id="A0A9W6TAB5"/>
<comment type="cofactor">
    <cofactor evidence="1">
        <name>a divalent metal cation</name>
        <dbReference type="ChEBI" id="CHEBI:60240"/>
    </cofactor>
</comment>
<keyword evidence="6" id="KW-1185">Reference proteome</keyword>
<evidence type="ECO:0000256" key="1">
    <source>
        <dbReference type="ARBA" id="ARBA00001968"/>
    </source>
</evidence>
<evidence type="ECO:0000256" key="3">
    <source>
        <dbReference type="SAM" id="MobiDB-lite"/>
    </source>
</evidence>
<accession>A0A9W6TAB5</accession>
<dbReference type="Proteomes" id="UP001165083">
    <property type="component" value="Unassembled WGS sequence"/>
</dbReference>
<dbReference type="EMBL" id="BSXW01000012">
    <property type="protein sequence ID" value="GMF09527.1"/>
    <property type="molecule type" value="Genomic_DNA"/>
</dbReference>
<evidence type="ECO:0000256" key="2">
    <source>
        <dbReference type="ARBA" id="ARBA00022723"/>
    </source>
</evidence>
<protein>
    <submittedName>
        <fullName evidence="5">Unnamed protein product</fullName>
    </submittedName>
</protein>
<proteinExistence type="predicted"/>
<evidence type="ECO:0000259" key="4">
    <source>
        <dbReference type="Pfam" id="PF13359"/>
    </source>
</evidence>
<comment type="caution">
    <text evidence="5">The sequence shown here is derived from an EMBL/GenBank/DDBJ whole genome shotgun (WGS) entry which is preliminary data.</text>
</comment>
<reference evidence="5" key="1">
    <citation type="submission" date="2023-04" db="EMBL/GenBank/DDBJ databases">
        <title>Phytophthora lilii NBRC 32176.</title>
        <authorList>
            <person name="Ichikawa N."/>
            <person name="Sato H."/>
            <person name="Tonouchi N."/>
        </authorList>
    </citation>
    <scope>NUCLEOTIDE SEQUENCE</scope>
    <source>
        <strain evidence="5">NBRC 32176</strain>
    </source>
</reference>
<gene>
    <name evidence="5" type="ORF">Plil01_000042200</name>
</gene>
<feature type="region of interest" description="Disordered" evidence="3">
    <location>
        <begin position="123"/>
        <end position="145"/>
    </location>
</feature>
<organism evidence="5 6">
    <name type="scientific">Phytophthora lilii</name>
    <dbReference type="NCBI Taxonomy" id="2077276"/>
    <lineage>
        <taxon>Eukaryota</taxon>
        <taxon>Sar</taxon>
        <taxon>Stramenopiles</taxon>
        <taxon>Oomycota</taxon>
        <taxon>Peronosporomycetes</taxon>
        <taxon>Peronosporales</taxon>
        <taxon>Peronosporaceae</taxon>
        <taxon>Phytophthora</taxon>
    </lineage>
</organism>
<name>A0A9W6TAB5_9STRA</name>
<feature type="domain" description="DDE Tnp4" evidence="4">
    <location>
        <begin position="42"/>
        <end position="112"/>
    </location>
</feature>
<evidence type="ECO:0000313" key="6">
    <source>
        <dbReference type="Proteomes" id="UP001165083"/>
    </source>
</evidence>
<evidence type="ECO:0000313" key="5">
    <source>
        <dbReference type="EMBL" id="GMF09527.1"/>
    </source>
</evidence>
<keyword evidence="2" id="KW-0479">Metal-binding</keyword>
<dbReference type="InterPro" id="IPR027806">
    <property type="entry name" value="HARBI1_dom"/>
</dbReference>
<dbReference type="OrthoDB" id="128852at2759"/>
<sequence>MAALGFRGCVVLYDGTSIPLSQKPAKDVPACHSAYPADLTHNTVVPAYKSNVRGADIEDFNTCVAHAQVVNEHTIGLLKNRWGSLKELRTQLVDEASMDSMLKWITACVTLHIMIIEFHDDWSDSDDSSSDDEDDIDIDDDWSDEDPFTFRKQVKQRTTANGREPGGILWLRSQQCQL</sequence>